<evidence type="ECO:0000256" key="3">
    <source>
        <dbReference type="ARBA" id="ARBA00022490"/>
    </source>
</evidence>
<dbReference type="Proteomes" id="UP000039865">
    <property type="component" value="Unassembled WGS sequence"/>
</dbReference>
<dbReference type="PANTHER" id="PTHR21342:SF1">
    <property type="entry name" value="PHOSPHOPANTETHEINE ADENYLYLTRANSFERASE"/>
    <property type="match status" value="1"/>
</dbReference>
<evidence type="ECO:0000256" key="10">
    <source>
        <dbReference type="ARBA" id="ARBA00029346"/>
    </source>
</evidence>
<keyword evidence="13" id="KW-1185">Reference proteome</keyword>
<dbReference type="HAMAP" id="MF_00151">
    <property type="entry name" value="PPAT_bact"/>
    <property type="match status" value="1"/>
</dbReference>
<dbReference type="EMBL" id="CCKQ01016943">
    <property type="protein sequence ID" value="CDW88836.1"/>
    <property type="molecule type" value="Genomic_DNA"/>
</dbReference>
<keyword evidence="3" id="KW-0963">Cytoplasm</keyword>
<keyword evidence="4 12" id="KW-0808">Transferase</keyword>
<dbReference type="SUPFAM" id="SSF52374">
    <property type="entry name" value="Nucleotidylyl transferase"/>
    <property type="match status" value="1"/>
</dbReference>
<evidence type="ECO:0000256" key="9">
    <source>
        <dbReference type="ARBA" id="ARBA00022993"/>
    </source>
</evidence>
<evidence type="ECO:0000256" key="1">
    <source>
        <dbReference type="ARBA" id="ARBA00012392"/>
    </source>
</evidence>
<dbReference type="OrthoDB" id="441474at2759"/>
<keyword evidence="9" id="KW-0173">Coenzyme A biosynthesis</keyword>
<keyword evidence="5 12" id="KW-0548">Nucleotidyltransferase</keyword>
<keyword evidence="7" id="KW-0067">ATP-binding</keyword>
<evidence type="ECO:0000259" key="11">
    <source>
        <dbReference type="Pfam" id="PF01467"/>
    </source>
</evidence>
<keyword evidence="6" id="KW-0547">Nucleotide-binding</keyword>
<dbReference type="EC" id="2.7.7.3" evidence="1"/>
<evidence type="ECO:0000256" key="5">
    <source>
        <dbReference type="ARBA" id="ARBA00022695"/>
    </source>
</evidence>
<gene>
    <name evidence="12" type="primary">Contig5495.g5879</name>
    <name evidence="12" type="ORF">STYLEM_17961</name>
</gene>
<dbReference type="InterPro" id="IPR004821">
    <property type="entry name" value="Cyt_trans-like"/>
</dbReference>
<proteinExistence type="inferred from homology"/>
<evidence type="ECO:0000313" key="13">
    <source>
        <dbReference type="Proteomes" id="UP000039865"/>
    </source>
</evidence>
<sequence length="175" mass="20083">MLNLFSKRFFAAQPASFKRALYAGSFDPPSQGHLDIIERGLPLCDELHIGVAINNLKKPIFSLEERIRLLKKVTHNRDNIKIVGVEGLLIRGIRSFSDFDSEFSMGIINRRLSGIETIFLMASSSRVHISSSRIRELAMYGRKLENFVPLDIEEEVYNHLFDFYQKNGINNKPRV</sequence>
<name>A0A078B3K8_STYLE</name>
<dbReference type="PANTHER" id="PTHR21342">
    <property type="entry name" value="PHOSPHOPANTETHEINE ADENYLYLTRANSFERASE"/>
    <property type="match status" value="1"/>
</dbReference>
<evidence type="ECO:0000256" key="4">
    <source>
        <dbReference type="ARBA" id="ARBA00022679"/>
    </source>
</evidence>
<organism evidence="12 13">
    <name type="scientific">Stylonychia lemnae</name>
    <name type="common">Ciliate</name>
    <dbReference type="NCBI Taxonomy" id="5949"/>
    <lineage>
        <taxon>Eukaryota</taxon>
        <taxon>Sar</taxon>
        <taxon>Alveolata</taxon>
        <taxon>Ciliophora</taxon>
        <taxon>Intramacronucleata</taxon>
        <taxon>Spirotrichea</taxon>
        <taxon>Stichotrichia</taxon>
        <taxon>Sporadotrichida</taxon>
        <taxon>Oxytrichidae</taxon>
        <taxon>Stylonychinae</taxon>
        <taxon>Stylonychia</taxon>
    </lineage>
</organism>
<protein>
    <recommendedName>
        <fullName evidence="2">Phosphopantetheine adenylyltransferase</fullName>
        <ecNumber evidence="1">2.7.7.3</ecNumber>
    </recommendedName>
</protein>
<dbReference type="GO" id="GO:0005524">
    <property type="term" value="F:ATP binding"/>
    <property type="evidence" value="ECO:0007669"/>
    <property type="project" value="UniProtKB-KW"/>
</dbReference>
<dbReference type="InterPro" id="IPR001980">
    <property type="entry name" value="PPAT"/>
</dbReference>
<dbReference type="InterPro" id="IPR014729">
    <property type="entry name" value="Rossmann-like_a/b/a_fold"/>
</dbReference>
<dbReference type="Gene3D" id="3.40.50.620">
    <property type="entry name" value="HUPs"/>
    <property type="match status" value="1"/>
</dbReference>
<accession>A0A078B3K8</accession>
<evidence type="ECO:0000256" key="8">
    <source>
        <dbReference type="ARBA" id="ARBA00022842"/>
    </source>
</evidence>
<dbReference type="GO" id="GO:0004595">
    <property type="term" value="F:pantetheine-phosphate adenylyltransferase activity"/>
    <property type="evidence" value="ECO:0007669"/>
    <property type="project" value="UniProtKB-EC"/>
</dbReference>
<dbReference type="GO" id="GO:0015937">
    <property type="term" value="P:coenzyme A biosynthetic process"/>
    <property type="evidence" value="ECO:0007669"/>
    <property type="project" value="UniProtKB-KW"/>
</dbReference>
<keyword evidence="8" id="KW-0460">Magnesium</keyword>
<reference evidence="12 13" key="1">
    <citation type="submission" date="2014-06" db="EMBL/GenBank/DDBJ databases">
        <authorList>
            <person name="Swart Estienne"/>
        </authorList>
    </citation>
    <scope>NUCLEOTIDE SEQUENCE [LARGE SCALE GENOMIC DNA]</scope>
    <source>
        <strain evidence="12 13">130c</strain>
    </source>
</reference>
<dbReference type="NCBIfam" id="TIGR00125">
    <property type="entry name" value="cyt_tran_rel"/>
    <property type="match status" value="1"/>
</dbReference>
<dbReference type="InParanoid" id="A0A078B3K8"/>
<dbReference type="PRINTS" id="PR01020">
    <property type="entry name" value="LPSBIOSNTHSS"/>
</dbReference>
<evidence type="ECO:0000256" key="7">
    <source>
        <dbReference type="ARBA" id="ARBA00022840"/>
    </source>
</evidence>
<evidence type="ECO:0000313" key="12">
    <source>
        <dbReference type="EMBL" id="CDW88836.1"/>
    </source>
</evidence>
<dbReference type="Pfam" id="PF01467">
    <property type="entry name" value="CTP_transf_like"/>
    <property type="match status" value="1"/>
</dbReference>
<dbReference type="NCBIfam" id="TIGR01510">
    <property type="entry name" value="coaD_prev_kdtB"/>
    <property type="match status" value="1"/>
</dbReference>
<evidence type="ECO:0000256" key="6">
    <source>
        <dbReference type="ARBA" id="ARBA00022741"/>
    </source>
</evidence>
<feature type="domain" description="Cytidyltransferase-like" evidence="11">
    <location>
        <begin position="21"/>
        <end position="136"/>
    </location>
</feature>
<dbReference type="AlphaFoldDB" id="A0A078B3K8"/>
<comment type="catalytic activity">
    <reaction evidence="10">
        <text>(R)-4'-phosphopantetheine + ATP + H(+) = 3'-dephospho-CoA + diphosphate</text>
        <dbReference type="Rhea" id="RHEA:19801"/>
        <dbReference type="ChEBI" id="CHEBI:15378"/>
        <dbReference type="ChEBI" id="CHEBI:30616"/>
        <dbReference type="ChEBI" id="CHEBI:33019"/>
        <dbReference type="ChEBI" id="CHEBI:57328"/>
        <dbReference type="ChEBI" id="CHEBI:61723"/>
        <dbReference type="EC" id="2.7.7.3"/>
    </reaction>
</comment>
<evidence type="ECO:0000256" key="2">
    <source>
        <dbReference type="ARBA" id="ARBA00013868"/>
    </source>
</evidence>